<dbReference type="GO" id="GO:0071439">
    <property type="term" value="C:clathrin complex"/>
    <property type="evidence" value="ECO:0007669"/>
    <property type="project" value="TreeGrafter"/>
</dbReference>
<dbReference type="PANTHER" id="PTHR10292">
    <property type="entry name" value="CLATHRIN HEAVY CHAIN RELATED"/>
    <property type="match status" value="1"/>
</dbReference>
<feature type="repeat" description="CHCR" evidence="1">
    <location>
        <begin position="111"/>
        <end position="277"/>
    </location>
</feature>
<dbReference type="Proteomes" id="UP000266673">
    <property type="component" value="Unassembled WGS sequence"/>
</dbReference>
<dbReference type="InterPro" id="IPR016024">
    <property type="entry name" value="ARM-type_fold"/>
</dbReference>
<dbReference type="PROSITE" id="PS50236">
    <property type="entry name" value="CHCR"/>
    <property type="match status" value="2"/>
</dbReference>
<evidence type="ECO:0000313" key="3">
    <source>
        <dbReference type="Proteomes" id="UP000266673"/>
    </source>
</evidence>
<dbReference type="GO" id="GO:0030479">
    <property type="term" value="C:actin cortical patch"/>
    <property type="evidence" value="ECO:0007669"/>
    <property type="project" value="TreeGrafter"/>
</dbReference>
<dbReference type="OrthoDB" id="2113814at2759"/>
<dbReference type="STRING" id="44941.A0A397UUF1"/>
<protein>
    <submittedName>
        <fullName evidence="2">Armadillo-type protein</fullName>
    </submittedName>
</protein>
<dbReference type="SMART" id="SM00299">
    <property type="entry name" value="CLH"/>
    <property type="match status" value="2"/>
</dbReference>
<dbReference type="GO" id="GO:0006886">
    <property type="term" value="P:intracellular protein transport"/>
    <property type="evidence" value="ECO:0007669"/>
    <property type="project" value="UniProtKB-UniRule"/>
</dbReference>
<proteinExistence type="predicted"/>
<keyword evidence="3" id="KW-1185">Reference proteome</keyword>
<dbReference type="GO" id="GO:0006895">
    <property type="term" value="P:Golgi to endosome transport"/>
    <property type="evidence" value="ECO:0007669"/>
    <property type="project" value="TreeGrafter"/>
</dbReference>
<evidence type="ECO:0000313" key="2">
    <source>
        <dbReference type="EMBL" id="RIB13251.1"/>
    </source>
</evidence>
<dbReference type="PANTHER" id="PTHR10292:SF1">
    <property type="entry name" value="CLATHRIN HEAVY CHAIN"/>
    <property type="match status" value="1"/>
</dbReference>
<dbReference type="EMBL" id="QKWP01000941">
    <property type="protein sequence ID" value="RIB13251.1"/>
    <property type="molecule type" value="Genomic_DNA"/>
</dbReference>
<dbReference type="SUPFAM" id="SSF48371">
    <property type="entry name" value="ARM repeat"/>
    <property type="match status" value="2"/>
</dbReference>
<dbReference type="InterPro" id="IPR055358">
    <property type="entry name" value="CHCR"/>
</dbReference>
<comment type="caution">
    <text evidence="2">The sequence shown here is derived from an EMBL/GenBank/DDBJ whole genome shotgun (WGS) entry which is preliminary data.</text>
</comment>
<evidence type="ECO:0000256" key="1">
    <source>
        <dbReference type="PROSITE-ProRule" id="PRU01006"/>
    </source>
</evidence>
<feature type="repeat" description="CHCR" evidence="1">
    <location>
        <begin position="394"/>
        <end position="517"/>
    </location>
</feature>
<dbReference type="InterPro" id="IPR000547">
    <property type="entry name" value="Clathrin_H-chain/VPS_repeat"/>
</dbReference>
<dbReference type="GO" id="GO:0005829">
    <property type="term" value="C:cytosol"/>
    <property type="evidence" value="ECO:0007669"/>
    <property type="project" value="GOC"/>
</dbReference>
<dbReference type="InterPro" id="IPR011990">
    <property type="entry name" value="TPR-like_helical_dom_sf"/>
</dbReference>
<dbReference type="GO" id="GO:0032051">
    <property type="term" value="F:clathrin light chain binding"/>
    <property type="evidence" value="ECO:0007669"/>
    <property type="project" value="TreeGrafter"/>
</dbReference>
<organism evidence="2 3">
    <name type="scientific">Gigaspora rosea</name>
    <dbReference type="NCBI Taxonomy" id="44941"/>
    <lineage>
        <taxon>Eukaryota</taxon>
        <taxon>Fungi</taxon>
        <taxon>Fungi incertae sedis</taxon>
        <taxon>Mucoromycota</taxon>
        <taxon>Glomeromycotina</taxon>
        <taxon>Glomeromycetes</taxon>
        <taxon>Diversisporales</taxon>
        <taxon>Gigasporaceae</taxon>
        <taxon>Gigaspora</taxon>
    </lineage>
</organism>
<dbReference type="GO" id="GO:0006898">
    <property type="term" value="P:receptor-mediated endocytosis"/>
    <property type="evidence" value="ECO:0007669"/>
    <property type="project" value="TreeGrafter"/>
</dbReference>
<name>A0A397UUF1_9GLOM</name>
<dbReference type="Pfam" id="PF00637">
    <property type="entry name" value="Clathrin"/>
    <property type="match status" value="2"/>
</dbReference>
<gene>
    <name evidence="2" type="ORF">C2G38_2198354</name>
</gene>
<dbReference type="AlphaFoldDB" id="A0A397UUF1"/>
<dbReference type="Gene3D" id="1.25.40.10">
    <property type="entry name" value="Tetratricopeptide repeat domain"/>
    <property type="match status" value="2"/>
</dbReference>
<sequence>MYTMLARERHERYTRRTETENEVRQKARLNRRIDFLSFEWNKSKQKVLALKSKIDKMENELNERYISLLYVSLAIVRYLIKHRDLTLWARVLDQNNMYRRSLTDQINAVALPESIDPEDVSVTVKAFMAADLPIELMVLLAKFILDNTAFSNNRTLQNLLTLTAIKADKSKVMNDINKPYNFDASDVAEIAVKNGLYEEAFNILYIKNMKVGSLEKAQNESLRNKDSIELYIRADDPIGDRCYDDGLYAAAKILFQSISNWTRLASALVHLGEYQAVVDGAQFRLAHICGLSLIVHAEELQDIIRQYEYNGYIDEILSLLEVGLGLERAHMDEHLRLFWSRLSVSKVIRACDEAHLWKEMVFLYENYGEFDNGSLAMMNHASDALKFYMDEHLLVSLTPQIYHTRVVQMFHKADNLPLIKSFLISVQGFLIIKFNKLWTNNEAVNEAYNDILIEDYKSLCDSFDSFDRFDKFDNIGLAKRLEKHEPLEFQRIAAHLYKKTSSELTCLKGPAGSLDQC</sequence>
<accession>A0A397UUF1</accession>
<reference evidence="2 3" key="1">
    <citation type="submission" date="2018-06" db="EMBL/GenBank/DDBJ databases">
        <title>Comparative genomics reveals the genomic features of Rhizophagus irregularis, R. cerebriforme, R. diaphanum and Gigaspora rosea, and their symbiotic lifestyle signature.</title>
        <authorList>
            <person name="Morin E."/>
            <person name="San Clemente H."/>
            <person name="Chen E.C.H."/>
            <person name="De La Providencia I."/>
            <person name="Hainaut M."/>
            <person name="Kuo A."/>
            <person name="Kohler A."/>
            <person name="Murat C."/>
            <person name="Tang N."/>
            <person name="Roy S."/>
            <person name="Loubradou J."/>
            <person name="Henrissat B."/>
            <person name="Grigoriev I.V."/>
            <person name="Corradi N."/>
            <person name="Roux C."/>
            <person name="Martin F.M."/>
        </authorList>
    </citation>
    <scope>NUCLEOTIDE SEQUENCE [LARGE SCALE GENOMIC DNA]</scope>
    <source>
        <strain evidence="2 3">DAOM 194757</strain>
    </source>
</reference>